<evidence type="ECO:0000256" key="1">
    <source>
        <dbReference type="ARBA" id="ARBA00022801"/>
    </source>
</evidence>
<evidence type="ECO:0000259" key="2">
    <source>
        <dbReference type="Pfam" id="PF20434"/>
    </source>
</evidence>
<dbReference type="Pfam" id="PF20434">
    <property type="entry name" value="BD-FAE"/>
    <property type="match status" value="1"/>
</dbReference>
<accession>A0ABM7P4Z3</accession>
<dbReference type="EMBL" id="AP024485">
    <property type="protein sequence ID" value="BCS87983.1"/>
    <property type="molecule type" value="Genomic_DNA"/>
</dbReference>
<gene>
    <name evidence="3" type="ORF">PSDVSF_12250</name>
</gene>
<evidence type="ECO:0000313" key="4">
    <source>
        <dbReference type="Proteomes" id="UP001053296"/>
    </source>
</evidence>
<dbReference type="InterPro" id="IPR029058">
    <property type="entry name" value="AB_hydrolase_fold"/>
</dbReference>
<dbReference type="PANTHER" id="PTHR48081">
    <property type="entry name" value="AB HYDROLASE SUPERFAMILY PROTEIN C4A8.06C"/>
    <property type="match status" value="1"/>
</dbReference>
<feature type="domain" description="BD-FAE-like" evidence="2">
    <location>
        <begin position="61"/>
        <end position="188"/>
    </location>
</feature>
<reference evidence="3" key="1">
    <citation type="journal article" date="2022" name="Arch. Microbiol.">
        <title>Pseudodesulfovibrio sediminis sp. nov., a mesophilic and neutrophilic sulfate-reducing bacterium isolated from sediment of a brackish lake.</title>
        <authorList>
            <person name="Takahashi A."/>
            <person name="Kojima H."/>
            <person name="Watanabe M."/>
            <person name="Fukui M."/>
        </authorList>
    </citation>
    <scope>NUCLEOTIDE SEQUENCE</scope>
    <source>
        <strain evidence="3">SF6</strain>
    </source>
</reference>
<name>A0ABM7P4Z3_9BACT</name>
<keyword evidence="1" id="KW-0378">Hydrolase</keyword>
<dbReference type="Gene3D" id="3.40.50.1820">
    <property type="entry name" value="alpha/beta hydrolase"/>
    <property type="match status" value="1"/>
</dbReference>
<dbReference type="InterPro" id="IPR049492">
    <property type="entry name" value="BD-FAE-like_dom"/>
</dbReference>
<dbReference type="SUPFAM" id="SSF53474">
    <property type="entry name" value="alpha/beta-Hydrolases"/>
    <property type="match status" value="1"/>
</dbReference>
<dbReference type="PANTHER" id="PTHR48081:SF33">
    <property type="entry name" value="KYNURENINE FORMAMIDASE"/>
    <property type="match status" value="1"/>
</dbReference>
<sequence>MNVYREFANAEDIDREYNAVSMVSDLNAYMAFDSDANETTRNELKCTLDVPYGHNVDETLDIFPAESADAPVVIFIHGGYWKSMSSRDFSLVAKGLVAIGFTVVIPNYSLCPSVVLPIITHQNRAAVAWVYEYIHTFNGDSGNIFICRHSAGAQQVGMLAATDWEGEYRVSKEAIRAGVPISGIFDLSPLYYSWLQPTLRLTHDCILRESALFQLPAGDMPLLVSVGADESSEFIRQAREYQTAAEQAGNSADLYIQEERNHFTTIRDLFFEDGRFTQRLLVFIEQNSR</sequence>
<evidence type="ECO:0000313" key="3">
    <source>
        <dbReference type="EMBL" id="BCS87983.1"/>
    </source>
</evidence>
<dbReference type="Proteomes" id="UP001053296">
    <property type="component" value="Chromosome"/>
</dbReference>
<proteinExistence type="predicted"/>
<keyword evidence="4" id="KW-1185">Reference proteome</keyword>
<dbReference type="InterPro" id="IPR050300">
    <property type="entry name" value="GDXG_lipolytic_enzyme"/>
</dbReference>
<protein>
    <submittedName>
        <fullName evidence="3">Esterase</fullName>
    </submittedName>
</protein>
<organism evidence="3 4">
    <name type="scientific">Pseudodesulfovibrio sediminis</name>
    <dbReference type="NCBI Taxonomy" id="2810563"/>
    <lineage>
        <taxon>Bacteria</taxon>
        <taxon>Pseudomonadati</taxon>
        <taxon>Thermodesulfobacteriota</taxon>
        <taxon>Desulfovibrionia</taxon>
        <taxon>Desulfovibrionales</taxon>
        <taxon>Desulfovibrionaceae</taxon>
    </lineage>
</organism>
<dbReference type="RefSeq" id="WP_229595131.1">
    <property type="nucleotide sequence ID" value="NZ_AP024485.1"/>
</dbReference>